<gene>
    <name evidence="2" type="ORF">POPTR_015G035900</name>
</gene>
<sequence length="86" mass="10247">MVHMISSNLVNFVYDRNLSIRQHSRLLVTCISFHYAVKVIFLFVEDISISIFFLSLSLFYSTFKWNKVIFSVEVPLWCMEILYSQQ</sequence>
<keyword evidence="1" id="KW-1133">Transmembrane helix</keyword>
<evidence type="ECO:0000256" key="1">
    <source>
        <dbReference type="SAM" id="Phobius"/>
    </source>
</evidence>
<evidence type="ECO:0000313" key="3">
    <source>
        <dbReference type="Proteomes" id="UP000006729"/>
    </source>
</evidence>
<name>A0A2K1XHH5_POPTR</name>
<dbReference type="Proteomes" id="UP000006729">
    <property type="component" value="Chromosome 15"/>
</dbReference>
<proteinExistence type="predicted"/>
<evidence type="ECO:0000313" key="2">
    <source>
        <dbReference type="EMBL" id="PNT00231.1"/>
    </source>
</evidence>
<organism evidence="2 3">
    <name type="scientific">Populus trichocarpa</name>
    <name type="common">Western balsam poplar</name>
    <name type="synonym">Populus balsamifera subsp. trichocarpa</name>
    <dbReference type="NCBI Taxonomy" id="3694"/>
    <lineage>
        <taxon>Eukaryota</taxon>
        <taxon>Viridiplantae</taxon>
        <taxon>Streptophyta</taxon>
        <taxon>Embryophyta</taxon>
        <taxon>Tracheophyta</taxon>
        <taxon>Spermatophyta</taxon>
        <taxon>Magnoliopsida</taxon>
        <taxon>eudicotyledons</taxon>
        <taxon>Gunneridae</taxon>
        <taxon>Pentapetalae</taxon>
        <taxon>rosids</taxon>
        <taxon>fabids</taxon>
        <taxon>Malpighiales</taxon>
        <taxon>Salicaceae</taxon>
        <taxon>Saliceae</taxon>
        <taxon>Populus</taxon>
    </lineage>
</organism>
<feature type="transmembrane region" description="Helical" evidence="1">
    <location>
        <begin position="35"/>
        <end position="60"/>
    </location>
</feature>
<dbReference type="AlphaFoldDB" id="A0A2K1XHH5"/>
<keyword evidence="3" id="KW-1185">Reference proteome</keyword>
<keyword evidence="1" id="KW-0472">Membrane</keyword>
<reference evidence="2 3" key="1">
    <citation type="journal article" date="2006" name="Science">
        <title>The genome of black cottonwood, Populus trichocarpa (Torr. &amp; Gray).</title>
        <authorList>
            <person name="Tuskan G.A."/>
            <person name="Difazio S."/>
            <person name="Jansson S."/>
            <person name="Bohlmann J."/>
            <person name="Grigoriev I."/>
            <person name="Hellsten U."/>
            <person name="Putnam N."/>
            <person name="Ralph S."/>
            <person name="Rombauts S."/>
            <person name="Salamov A."/>
            <person name="Schein J."/>
            <person name="Sterck L."/>
            <person name="Aerts A."/>
            <person name="Bhalerao R.R."/>
            <person name="Bhalerao R.P."/>
            <person name="Blaudez D."/>
            <person name="Boerjan W."/>
            <person name="Brun A."/>
            <person name="Brunner A."/>
            <person name="Busov V."/>
            <person name="Campbell M."/>
            <person name="Carlson J."/>
            <person name="Chalot M."/>
            <person name="Chapman J."/>
            <person name="Chen G.L."/>
            <person name="Cooper D."/>
            <person name="Coutinho P.M."/>
            <person name="Couturier J."/>
            <person name="Covert S."/>
            <person name="Cronk Q."/>
            <person name="Cunningham R."/>
            <person name="Davis J."/>
            <person name="Degroeve S."/>
            <person name="Dejardin A."/>
            <person name="Depamphilis C."/>
            <person name="Detter J."/>
            <person name="Dirks B."/>
            <person name="Dubchak I."/>
            <person name="Duplessis S."/>
            <person name="Ehlting J."/>
            <person name="Ellis B."/>
            <person name="Gendler K."/>
            <person name="Goodstein D."/>
            <person name="Gribskov M."/>
            <person name="Grimwood J."/>
            <person name="Groover A."/>
            <person name="Gunter L."/>
            <person name="Hamberger B."/>
            <person name="Heinze B."/>
            <person name="Helariutta Y."/>
            <person name="Henrissat B."/>
            <person name="Holligan D."/>
            <person name="Holt R."/>
            <person name="Huang W."/>
            <person name="Islam-Faridi N."/>
            <person name="Jones S."/>
            <person name="Jones-Rhoades M."/>
            <person name="Jorgensen R."/>
            <person name="Joshi C."/>
            <person name="Kangasjarvi J."/>
            <person name="Karlsson J."/>
            <person name="Kelleher C."/>
            <person name="Kirkpatrick R."/>
            <person name="Kirst M."/>
            <person name="Kohler A."/>
            <person name="Kalluri U."/>
            <person name="Larimer F."/>
            <person name="Leebens-Mack J."/>
            <person name="Leple J.C."/>
            <person name="Locascio P."/>
            <person name="Lou Y."/>
            <person name="Lucas S."/>
            <person name="Martin F."/>
            <person name="Montanini B."/>
            <person name="Napoli C."/>
            <person name="Nelson D.R."/>
            <person name="Nelson C."/>
            <person name="Nieminen K."/>
            <person name="Nilsson O."/>
            <person name="Pereda V."/>
            <person name="Peter G."/>
            <person name="Philippe R."/>
            <person name="Pilate G."/>
            <person name="Poliakov A."/>
            <person name="Razumovskaya J."/>
            <person name="Richardson P."/>
            <person name="Rinaldi C."/>
            <person name="Ritland K."/>
            <person name="Rouze P."/>
            <person name="Ryaboy D."/>
            <person name="Schmutz J."/>
            <person name="Schrader J."/>
            <person name="Segerman B."/>
            <person name="Shin H."/>
            <person name="Siddiqui A."/>
            <person name="Sterky F."/>
            <person name="Terry A."/>
            <person name="Tsai C.J."/>
            <person name="Uberbacher E."/>
            <person name="Unneberg P."/>
            <person name="Vahala J."/>
            <person name="Wall K."/>
            <person name="Wessler S."/>
            <person name="Yang G."/>
            <person name="Yin T."/>
            <person name="Douglas C."/>
            <person name="Marra M."/>
            <person name="Sandberg G."/>
            <person name="Van de Peer Y."/>
            <person name="Rokhsar D."/>
        </authorList>
    </citation>
    <scope>NUCLEOTIDE SEQUENCE [LARGE SCALE GENOMIC DNA]</scope>
    <source>
        <strain evidence="3">cv. Nisqually</strain>
    </source>
</reference>
<accession>A0A2K1XHH5</accession>
<keyword evidence="1" id="KW-0812">Transmembrane</keyword>
<protein>
    <submittedName>
        <fullName evidence="2">Uncharacterized protein</fullName>
    </submittedName>
</protein>
<dbReference type="EMBL" id="CM009304">
    <property type="protein sequence ID" value="PNT00231.1"/>
    <property type="molecule type" value="Genomic_DNA"/>
</dbReference>
<dbReference type="InParanoid" id="A0A2K1XHH5"/>